<organism evidence="2 3">
    <name type="scientific">Tengunoibacter tsumagoiensis</name>
    <dbReference type="NCBI Taxonomy" id="2014871"/>
    <lineage>
        <taxon>Bacteria</taxon>
        <taxon>Bacillati</taxon>
        <taxon>Chloroflexota</taxon>
        <taxon>Ktedonobacteria</taxon>
        <taxon>Ktedonobacterales</taxon>
        <taxon>Dictyobacteraceae</taxon>
        <taxon>Tengunoibacter</taxon>
    </lineage>
</organism>
<dbReference type="RefSeq" id="WP_126579385.1">
    <property type="nucleotide sequence ID" value="NZ_BIFR01000001.1"/>
</dbReference>
<sequence>MSRKDSEKDSERPHYYSQFWLDIAAGRRVIGGPKPNEEGEIAETEPVEPATASPRRPGRSSEGSFGESRVSDRQASNIVHPVAEPISSPKDFIEPEVADFASESEDEDFQDLPVEEADIPDMDLGFDDDEEPFEDEDEDEDEDAEWGRGRKKAKAPRPTKLPAKKPAKREPRRGY</sequence>
<name>A0A401ZXX4_9CHLR</name>
<reference evidence="3" key="1">
    <citation type="submission" date="2018-12" db="EMBL/GenBank/DDBJ databases">
        <title>Tengunoibacter tsumagoiensis gen. nov., sp. nov., Dictyobacter kobayashii sp. nov., D. alpinus sp. nov., and D. joshuensis sp. nov. and description of Dictyobacteraceae fam. nov. within the order Ktedonobacterales isolated from Tengu-no-mugimeshi.</title>
        <authorList>
            <person name="Wang C.M."/>
            <person name="Zheng Y."/>
            <person name="Sakai Y."/>
            <person name="Toyoda A."/>
            <person name="Minakuchi Y."/>
            <person name="Abe K."/>
            <person name="Yokota A."/>
            <person name="Yabe S."/>
        </authorList>
    </citation>
    <scope>NUCLEOTIDE SEQUENCE [LARGE SCALE GENOMIC DNA]</scope>
    <source>
        <strain evidence="3">Uno3</strain>
    </source>
</reference>
<keyword evidence="3" id="KW-1185">Reference proteome</keyword>
<dbReference type="Proteomes" id="UP000287352">
    <property type="component" value="Unassembled WGS sequence"/>
</dbReference>
<dbReference type="AlphaFoldDB" id="A0A401ZXX4"/>
<evidence type="ECO:0000313" key="3">
    <source>
        <dbReference type="Proteomes" id="UP000287352"/>
    </source>
</evidence>
<proteinExistence type="predicted"/>
<feature type="compositionally biased region" description="Acidic residues" evidence="1">
    <location>
        <begin position="94"/>
        <end position="144"/>
    </location>
</feature>
<feature type="compositionally biased region" description="Basic residues" evidence="1">
    <location>
        <begin position="149"/>
        <end position="167"/>
    </location>
</feature>
<comment type="caution">
    <text evidence="2">The sequence shown here is derived from an EMBL/GenBank/DDBJ whole genome shotgun (WGS) entry which is preliminary data.</text>
</comment>
<dbReference type="OrthoDB" id="164780at2"/>
<evidence type="ECO:0000256" key="1">
    <source>
        <dbReference type="SAM" id="MobiDB-lite"/>
    </source>
</evidence>
<gene>
    <name evidence="2" type="ORF">KTT_15630</name>
</gene>
<accession>A0A401ZXX4</accession>
<feature type="region of interest" description="Disordered" evidence="1">
    <location>
        <begin position="29"/>
        <end position="175"/>
    </location>
</feature>
<evidence type="ECO:0000313" key="2">
    <source>
        <dbReference type="EMBL" id="GCE11704.1"/>
    </source>
</evidence>
<dbReference type="EMBL" id="BIFR01000001">
    <property type="protein sequence ID" value="GCE11704.1"/>
    <property type="molecule type" value="Genomic_DNA"/>
</dbReference>
<protein>
    <submittedName>
        <fullName evidence="2">Uncharacterized protein</fullName>
    </submittedName>
</protein>